<accession>A0A380ZMJ5</accession>
<evidence type="ECO:0000256" key="1">
    <source>
        <dbReference type="ARBA" id="ARBA00004141"/>
    </source>
</evidence>
<dbReference type="GO" id="GO:0016758">
    <property type="term" value="F:hexosyltransferase activity"/>
    <property type="evidence" value="ECO:0007669"/>
    <property type="project" value="TreeGrafter"/>
</dbReference>
<evidence type="ECO:0000313" key="7">
    <source>
        <dbReference type="Proteomes" id="UP000254950"/>
    </source>
</evidence>
<dbReference type="InterPro" id="IPR050321">
    <property type="entry name" value="Glycosyltr_2/OpgH_subfam"/>
</dbReference>
<protein>
    <submittedName>
        <fullName evidence="6">Cellobiose phosphorylase</fullName>
    </submittedName>
</protein>
<keyword evidence="3" id="KW-0808">Transferase</keyword>
<keyword evidence="2" id="KW-0328">Glycosyltransferase</keyword>
<evidence type="ECO:0000256" key="5">
    <source>
        <dbReference type="SAM" id="Phobius"/>
    </source>
</evidence>
<dbReference type="EMBL" id="UFTF01000001">
    <property type="protein sequence ID" value="SUV46196.1"/>
    <property type="molecule type" value="Genomic_DNA"/>
</dbReference>
<keyword evidence="4 5" id="KW-1133">Transmembrane helix</keyword>
<feature type="transmembrane region" description="Helical" evidence="5">
    <location>
        <begin position="371"/>
        <end position="393"/>
    </location>
</feature>
<dbReference type="PANTHER" id="PTHR43867:SF2">
    <property type="entry name" value="CELLULOSE SYNTHASE CATALYTIC SUBUNIT A [UDP-FORMING]"/>
    <property type="match status" value="1"/>
</dbReference>
<dbReference type="GO" id="GO:0005886">
    <property type="term" value="C:plasma membrane"/>
    <property type="evidence" value="ECO:0007669"/>
    <property type="project" value="TreeGrafter"/>
</dbReference>
<gene>
    <name evidence="6" type="ORF">NCTC12862_01599</name>
</gene>
<dbReference type="STRING" id="33044.GCA_900005695_00843"/>
<keyword evidence="5" id="KW-0472">Membrane</keyword>
<feature type="transmembrane region" description="Helical" evidence="5">
    <location>
        <begin position="122"/>
        <end position="155"/>
    </location>
</feature>
<organism evidence="6 7">
    <name type="scientific">Bartonella doshiae</name>
    <dbReference type="NCBI Taxonomy" id="33044"/>
    <lineage>
        <taxon>Bacteria</taxon>
        <taxon>Pseudomonadati</taxon>
        <taxon>Pseudomonadota</taxon>
        <taxon>Alphaproteobacteria</taxon>
        <taxon>Hyphomicrobiales</taxon>
        <taxon>Bartonellaceae</taxon>
        <taxon>Bartonella</taxon>
    </lineage>
</organism>
<comment type="subcellular location">
    <subcellularLocation>
        <location evidence="1">Membrane</location>
        <topology evidence="1">Multi-pass membrane protein</topology>
    </subcellularLocation>
</comment>
<sequence>MHENSDFSEIDSHSRNIYRQVIEKIARLSPLNELEVARKVVEMASSSSKESSHHNNPSFVGCYLVDEGRHILEKACRYTPPLFIKWIQALCCSKIRIIAIPVSLLTFAILLAVYAFLETSGITPWIIFLFTALALFSAMDAAFAFFNTVVSWFIPSKQLIGYEYKEGIPQNARTMVVVPTLITSRDYIDEQVRNLEVHYLSNPKGAIHFALITDWVDSPFEQTQDDLDLLHYAQRGIDKLNNRYHRDDIPLFFLLHRRRLYNANEKCWMGWERKRGKLHELNLLLRGDKNTSFYPSNPLLPMDCRFVMTLDSDTRLTPESVTKLVGKLNYPLNHPIFDPHNETVVKDYSILQPRITPSLTTGKTTSILQRFFLPIAALILMFLLFLTLIKIFWEKELLLAKVFTISMHFNRHLKVKLKKILFLVMISWKEDMHALH</sequence>
<proteinExistence type="predicted"/>
<feature type="transmembrane region" description="Helical" evidence="5">
    <location>
        <begin position="95"/>
        <end position="116"/>
    </location>
</feature>
<keyword evidence="5" id="KW-0812">Transmembrane</keyword>
<dbReference type="AlphaFoldDB" id="A0A380ZMJ5"/>
<dbReference type="PANTHER" id="PTHR43867">
    <property type="entry name" value="CELLULOSE SYNTHASE CATALYTIC SUBUNIT A [UDP-FORMING]"/>
    <property type="match status" value="1"/>
</dbReference>
<dbReference type="Proteomes" id="UP000254950">
    <property type="component" value="Unassembled WGS sequence"/>
</dbReference>
<evidence type="ECO:0000256" key="2">
    <source>
        <dbReference type="ARBA" id="ARBA00022676"/>
    </source>
</evidence>
<name>A0A380ZMJ5_BARDO</name>
<evidence type="ECO:0000256" key="4">
    <source>
        <dbReference type="ARBA" id="ARBA00022989"/>
    </source>
</evidence>
<evidence type="ECO:0000256" key="3">
    <source>
        <dbReference type="ARBA" id="ARBA00022679"/>
    </source>
</evidence>
<reference evidence="6 7" key="1">
    <citation type="submission" date="2018-06" db="EMBL/GenBank/DDBJ databases">
        <authorList>
            <consortium name="Pathogen Informatics"/>
            <person name="Doyle S."/>
        </authorList>
    </citation>
    <scope>NUCLEOTIDE SEQUENCE [LARGE SCALE GENOMIC DNA]</scope>
    <source>
        <strain evidence="6 7">NCTC12862</strain>
    </source>
</reference>
<evidence type="ECO:0000313" key="6">
    <source>
        <dbReference type="EMBL" id="SUV46196.1"/>
    </source>
</evidence>